<protein>
    <submittedName>
        <fullName evidence="1">Uncharacterized protein</fullName>
    </submittedName>
</protein>
<proteinExistence type="predicted"/>
<dbReference type="EMBL" id="BARW01017101">
    <property type="protein sequence ID" value="GAI98837.1"/>
    <property type="molecule type" value="Genomic_DNA"/>
</dbReference>
<feature type="non-terminal residue" evidence="1">
    <location>
        <position position="1"/>
    </location>
</feature>
<reference evidence="1" key="1">
    <citation type="journal article" date="2014" name="Front. Microbiol.">
        <title>High frequency of phylogenetically diverse reductive dehalogenase-homologous genes in deep subseafloor sedimentary metagenomes.</title>
        <authorList>
            <person name="Kawai M."/>
            <person name="Futagami T."/>
            <person name="Toyoda A."/>
            <person name="Takaki Y."/>
            <person name="Nishi S."/>
            <person name="Hori S."/>
            <person name="Arai W."/>
            <person name="Tsubouchi T."/>
            <person name="Morono Y."/>
            <person name="Uchiyama I."/>
            <person name="Ito T."/>
            <person name="Fujiyama A."/>
            <person name="Inagaki F."/>
            <person name="Takami H."/>
        </authorList>
    </citation>
    <scope>NUCLEOTIDE SEQUENCE</scope>
    <source>
        <strain evidence="1">Expedition CK06-06</strain>
    </source>
</reference>
<comment type="caution">
    <text evidence="1">The sequence shown here is derived from an EMBL/GenBank/DDBJ whole genome shotgun (WGS) entry which is preliminary data.</text>
</comment>
<evidence type="ECO:0000313" key="1">
    <source>
        <dbReference type="EMBL" id="GAI98837.1"/>
    </source>
</evidence>
<gene>
    <name evidence="1" type="ORF">S12H4_29618</name>
</gene>
<organism evidence="1">
    <name type="scientific">marine sediment metagenome</name>
    <dbReference type="NCBI Taxonomy" id="412755"/>
    <lineage>
        <taxon>unclassified sequences</taxon>
        <taxon>metagenomes</taxon>
        <taxon>ecological metagenomes</taxon>
    </lineage>
</organism>
<sequence length="142" mass="16601">EYLQLNNPRLQDLQARYSVFSNEVTAPLVWTDACVRPDDILYFRGDNAYVWQLRGPNMNIMAYALTTFYVKSIDQLRLLELLEEDEFFGNYTFRIDNILISRDLLDSIMEIYFLEKHLSLSISKDMTILDIGPFSAFEGCGY</sequence>
<accession>X1T0J2</accession>
<name>X1T0J2_9ZZZZ</name>
<dbReference type="AlphaFoldDB" id="X1T0J2"/>